<dbReference type="CDD" id="cd17680">
    <property type="entry name" value="RUN_PLEKHM2"/>
    <property type="match status" value="1"/>
</dbReference>
<keyword evidence="7" id="KW-0032">Aminotransferase</keyword>
<evidence type="ECO:0000256" key="4">
    <source>
        <dbReference type="ARBA" id="ARBA00007441"/>
    </source>
</evidence>
<dbReference type="InterPro" id="IPR057288">
    <property type="entry name" value="PH_PLEKHM2"/>
</dbReference>
<comment type="pathway">
    <text evidence="11">Amino-acid degradation; L-kynurenine degradation; kynurenate from L-kynurenine: step 1/2.</text>
</comment>
<dbReference type="PROSITE" id="PS50003">
    <property type="entry name" value="PH_DOMAIN"/>
    <property type="match status" value="1"/>
</dbReference>
<keyword evidence="8" id="KW-0808">Transferase</keyword>
<dbReference type="Proteomes" id="UP000887575">
    <property type="component" value="Unassembled WGS sequence"/>
</dbReference>
<evidence type="ECO:0000256" key="10">
    <source>
        <dbReference type="ARBA" id="ARBA00023228"/>
    </source>
</evidence>
<dbReference type="GO" id="GO:0005739">
    <property type="term" value="C:mitochondrion"/>
    <property type="evidence" value="ECO:0007669"/>
    <property type="project" value="TreeGrafter"/>
</dbReference>
<evidence type="ECO:0000256" key="1">
    <source>
        <dbReference type="ARBA" id="ARBA00001933"/>
    </source>
</evidence>
<evidence type="ECO:0000256" key="8">
    <source>
        <dbReference type="ARBA" id="ARBA00022679"/>
    </source>
</evidence>
<dbReference type="PANTHER" id="PTHR43807:SF20">
    <property type="entry name" value="FI04487P"/>
    <property type="match status" value="1"/>
</dbReference>
<evidence type="ECO:0000259" key="13">
    <source>
        <dbReference type="PROSITE" id="PS50826"/>
    </source>
</evidence>
<protein>
    <submittedName>
        <fullName evidence="15">Uncharacterized protein</fullName>
    </submittedName>
</protein>
<dbReference type="GO" id="GO:0030170">
    <property type="term" value="F:pyridoxal phosphate binding"/>
    <property type="evidence" value="ECO:0007669"/>
    <property type="project" value="InterPro"/>
</dbReference>
<proteinExistence type="inferred from homology"/>
<dbReference type="InterPro" id="IPR001849">
    <property type="entry name" value="PH_domain"/>
</dbReference>
<dbReference type="Pfam" id="PF00169">
    <property type="entry name" value="PH"/>
    <property type="match status" value="1"/>
</dbReference>
<dbReference type="InterPro" id="IPR015421">
    <property type="entry name" value="PyrdxlP-dep_Trfase_major"/>
</dbReference>
<dbReference type="Gene3D" id="1.20.58.900">
    <property type="match status" value="1"/>
</dbReference>
<dbReference type="InterPro" id="IPR047327">
    <property type="entry name" value="RUN_PLEKHM2"/>
</dbReference>
<sequence length="1207" mass="137827">MSRFLPAQRAQDAKPSIWVEFTTLAAETKAVNLGQGFPDFAMPTFVAKILEEITKHPERVDWHQYTRGYGHLRLVNILSKLYGDHFLREIDPQSEILVTIGAYLALYYTFIGWIDEGDEVLIIEPAYDCYSPQVTMAGGKPISIAMSLPKDATSAGQYKLDLQKLYDSCTSKTKMLVLNNPNNPTGKLFSKDELEGIAKFVQEKDLIVVADEVYEWHVYGGNEMIRFASLPGMYDRTITIGSAGKAFSVTGWKLGWAIGPKHLLEPLKTIHQNCVFTCPTPIQEAVAQAFEKEFELLKTQPEKSYLKTGLSSELIAKRDRLSKALTSAGFRPILPQAGYFMMADYTSLDGPYKNIPTNHPDPIDFHFVRWLCKEKKLATIPPSAFYSPEHKHENANLIRTCFFKKDETLDAAEKILKGDCRGNENWRESKENEEKRTMFQLAPITLKPEVRAQKAQHPDFEKLLVALIRNVAQEKEVVQIDLNNAKKLLNKLDAFMAYGLYASNKCYWPFVREFLPKTEAQLLKVEWQCTSDRALSMAWLKDALNRGSFHFQLLGFKQNKELRKLICRFYHPNAFFRNYGMLERVVDECERLSNVMFAFPSPSAANQVFVPAAIVVETTPVQTSRIIRKTKKRREREQSESEASIPAVTVPLTRNPLPTVMDQEYVLNDLLARQRQRTKLNGFVADEPKSGDSPRLLHKSEDIDEPHEQPLEILIRKNMSGVFGSFADQACGSYDSLFVDDPPRKNTEVSDTHPPVEDTKCEGEINLQSGEVLKLAMDVFRDQRENLQRCFQVFERFVVGRPAERLLILTDQNIYILSQSLTTDNQDTSQVQEMTSSSQVEYHSHCEAAMDAIDYIGLTDDFQSVLLFAKQGTNFKMHDEEHLSGDVVMMATGDKKLGKIIADAMCMAAEKGGRQGGAPLVYTDSTPYALIVRRFLDKELKQSEEILHTSLVFWRETSTLGTAVEISHQGYLMHRSLDVSWWRKPNDDWKQSYFLLQGRKLYVFTDMTCKIGERVINLSGGAVETQEVELKKHHTFVLQITFPDRPDEAPIQLQCTSRDEMTRWMHLLSIALSSQDDGEDAVSCALIITASSLVICQEGENVLRDDFMRSLLVLNLTDLLSGVRMATEHHTCLILESNEMREWFFFRSENELSRICKSLEKFVKIQNIENNVEENTRQLLLNQARRVPDLWHRTVFGTEHLEMLEEL</sequence>
<dbReference type="SUPFAM" id="SSF50729">
    <property type="entry name" value="PH domain-like"/>
    <property type="match status" value="1"/>
</dbReference>
<feature type="domain" description="RUN" evidence="13">
    <location>
        <begin position="479"/>
        <end position="604"/>
    </location>
</feature>
<feature type="domain" description="PH" evidence="12">
    <location>
        <begin position="965"/>
        <end position="1073"/>
    </location>
</feature>
<comment type="subcellular location">
    <subcellularLocation>
        <location evidence="2">Cytoplasm</location>
    </subcellularLocation>
    <subcellularLocation>
        <location evidence="3">Lysosome membrane</location>
    </subcellularLocation>
</comment>
<dbReference type="GO" id="GO:0070189">
    <property type="term" value="P:kynurenine metabolic process"/>
    <property type="evidence" value="ECO:0007669"/>
    <property type="project" value="UniProtKB-ARBA"/>
</dbReference>
<keyword evidence="9" id="KW-0663">Pyridoxal phosphate</keyword>
<dbReference type="WBParaSite" id="MBELARI_LOCUS7270.1">
    <property type="protein sequence ID" value="MBELARI_LOCUS7270.1"/>
    <property type="gene ID" value="MBELARI_LOCUS7270"/>
</dbReference>
<dbReference type="GO" id="GO:0016212">
    <property type="term" value="F:kynurenine-oxoglutarate transaminase activity"/>
    <property type="evidence" value="ECO:0007669"/>
    <property type="project" value="TreeGrafter"/>
</dbReference>
<evidence type="ECO:0000256" key="2">
    <source>
        <dbReference type="ARBA" id="ARBA00004496"/>
    </source>
</evidence>
<dbReference type="InterPro" id="IPR004012">
    <property type="entry name" value="Run_dom"/>
</dbReference>
<dbReference type="SUPFAM" id="SSF53383">
    <property type="entry name" value="PLP-dependent transferases"/>
    <property type="match status" value="1"/>
</dbReference>
<dbReference type="FunFam" id="3.40.640.10:FF:000024">
    <property type="entry name" value="Kynurenine--oxoglutarate transaminase 3"/>
    <property type="match status" value="1"/>
</dbReference>
<dbReference type="SMART" id="SM00233">
    <property type="entry name" value="PH"/>
    <property type="match status" value="1"/>
</dbReference>
<dbReference type="InterPro" id="IPR037213">
    <property type="entry name" value="Run_dom_sf"/>
</dbReference>
<dbReference type="SUPFAM" id="SSF140741">
    <property type="entry name" value="RUN domain-like"/>
    <property type="match status" value="1"/>
</dbReference>
<dbReference type="Gene3D" id="2.30.29.30">
    <property type="entry name" value="Pleckstrin-homology domain (PH domain)/Phosphotyrosine-binding domain (PTB)"/>
    <property type="match status" value="1"/>
</dbReference>
<dbReference type="PANTHER" id="PTHR43807">
    <property type="entry name" value="FI04487P"/>
    <property type="match status" value="1"/>
</dbReference>
<keyword evidence="10" id="KW-0458">Lysosome</keyword>
<reference evidence="15" key="1">
    <citation type="submission" date="2024-02" db="UniProtKB">
        <authorList>
            <consortium name="WormBaseParasite"/>
        </authorList>
    </citation>
    <scope>IDENTIFICATION</scope>
</reference>
<dbReference type="AlphaFoldDB" id="A0AAF3FJK1"/>
<dbReference type="InterPro" id="IPR015422">
    <property type="entry name" value="PyrdxlP-dep_Trfase_small"/>
</dbReference>
<dbReference type="InterPro" id="IPR011993">
    <property type="entry name" value="PH-like_dom_sf"/>
</dbReference>
<dbReference type="InterPro" id="IPR051326">
    <property type="entry name" value="Kynurenine-oxoglutarate_AT"/>
</dbReference>
<name>A0AAF3FJK1_9BILA</name>
<organism evidence="14 15">
    <name type="scientific">Mesorhabditis belari</name>
    <dbReference type="NCBI Taxonomy" id="2138241"/>
    <lineage>
        <taxon>Eukaryota</taxon>
        <taxon>Metazoa</taxon>
        <taxon>Ecdysozoa</taxon>
        <taxon>Nematoda</taxon>
        <taxon>Chromadorea</taxon>
        <taxon>Rhabditida</taxon>
        <taxon>Rhabditina</taxon>
        <taxon>Rhabditomorpha</taxon>
        <taxon>Rhabditoidea</taxon>
        <taxon>Rhabditidae</taxon>
        <taxon>Mesorhabditinae</taxon>
        <taxon>Mesorhabditis</taxon>
    </lineage>
</organism>
<accession>A0AAF3FJK1</accession>
<dbReference type="GO" id="GO:0005765">
    <property type="term" value="C:lysosomal membrane"/>
    <property type="evidence" value="ECO:0007669"/>
    <property type="project" value="UniProtKB-SubCell"/>
</dbReference>
<dbReference type="Gene3D" id="3.40.640.10">
    <property type="entry name" value="Type I PLP-dependent aspartate aminotransferase-like (Major domain)"/>
    <property type="match status" value="1"/>
</dbReference>
<evidence type="ECO:0000256" key="7">
    <source>
        <dbReference type="ARBA" id="ARBA00022576"/>
    </source>
</evidence>
<evidence type="ECO:0000313" key="15">
    <source>
        <dbReference type="WBParaSite" id="MBELARI_LOCUS7270.1"/>
    </source>
</evidence>
<dbReference type="CDD" id="cd00609">
    <property type="entry name" value="AAT_like"/>
    <property type="match status" value="1"/>
</dbReference>
<evidence type="ECO:0000313" key="14">
    <source>
        <dbReference type="Proteomes" id="UP000887575"/>
    </source>
</evidence>
<dbReference type="Pfam" id="PF00155">
    <property type="entry name" value="Aminotran_1_2"/>
    <property type="match status" value="1"/>
</dbReference>
<dbReference type="Gene3D" id="3.90.1150.10">
    <property type="entry name" value="Aspartate Aminotransferase, domain 1"/>
    <property type="match status" value="1"/>
</dbReference>
<evidence type="ECO:0000256" key="9">
    <source>
        <dbReference type="ARBA" id="ARBA00022898"/>
    </source>
</evidence>
<comment type="subunit">
    <text evidence="5">Homodimer.</text>
</comment>
<evidence type="ECO:0000259" key="12">
    <source>
        <dbReference type="PROSITE" id="PS50003"/>
    </source>
</evidence>
<comment type="similarity">
    <text evidence="4">Belongs to the class-I pyridoxal-phosphate-dependent aminotransferase family.</text>
</comment>
<evidence type="ECO:0000256" key="6">
    <source>
        <dbReference type="ARBA" id="ARBA00022490"/>
    </source>
</evidence>
<dbReference type="Pfam" id="PF23142">
    <property type="entry name" value="PH_PLEKHM2"/>
    <property type="match status" value="1"/>
</dbReference>
<evidence type="ECO:0000256" key="3">
    <source>
        <dbReference type="ARBA" id="ARBA00004656"/>
    </source>
</evidence>
<dbReference type="InterPro" id="IPR015424">
    <property type="entry name" value="PyrdxlP-dep_Trfase"/>
</dbReference>
<evidence type="ECO:0000256" key="11">
    <source>
        <dbReference type="ARBA" id="ARBA00024016"/>
    </source>
</evidence>
<comment type="cofactor">
    <cofactor evidence="1">
        <name>pyridoxal 5'-phosphate</name>
        <dbReference type="ChEBI" id="CHEBI:597326"/>
    </cofactor>
</comment>
<keyword evidence="14" id="KW-1185">Reference proteome</keyword>
<dbReference type="PROSITE" id="PS50826">
    <property type="entry name" value="RUN"/>
    <property type="match status" value="1"/>
</dbReference>
<dbReference type="FunFam" id="3.90.1150.10:FF:000021">
    <property type="entry name" value="Kynurenine--oxoglutarate transaminase 3"/>
    <property type="match status" value="1"/>
</dbReference>
<keyword evidence="6" id="KW-0963">Cytoplasm</keyword>
<dbReference type="InterPro" id="IPR004839">
    <property type="entry name" value="Aminotransferase_I/II_large"/>
</dbReference>
<evidence type="ECO:0000256" key="5">
    <source>
        <dbReference type="ARBA" id="ARBA00011738"/>
    </source>
</evidence>